<dbReference type="AlphaFoldDB" id="A0A0A9AVN6"/>
<reference evidence="1" key="2">
    <citation type="journal article" date="2015" name="Data Brief">
        <title>Shoot transcriptome of the giant reed, Arundo donax.</title>
        <authorList>
            <person name="Barrero R.A."/>
            <person name="Guerrero F.D."/>
            <person name="Moolhuijzen P."/>
            <person name="Goolsby J.A."/>
            <person name="Tidwell J."/>
            <person name="Bellgard S.E."/>
            <person name="Bellgard M.I."/>
        </authorList>
    </citation>
    <scope>NUCLEOTIDE SEQUENCE</scope>
    <source>
        <tissue evidence="1">Shoot tissue taken approximately 20 cm above the soil surface</tissue>
    </source>
</reference>
<protein>
    <submittedName>
        <fullName evidence="1">Uncharacterized protein</fullName>
    </submittedName>
</protein>
<sequence length="23" mass="2636">MLRSFGDQNQAFGISLFLQTAYQ</sequence>
<accession>A0A0A9AVN6</accession>
<reference evidence="1" key="1">
    <citation type="submission" date="2014-09" db="EMBL/GenBank/DDBJ databases">
        <authorList>
            <person name="Magalhaes I.L.F."/>
            <person name="Oliveira U."/>
            <person name="Santos F.R."/>
            <person name="Vidigal T.H.D.A."/>
            <person name="Brescovit A.D."/>
            <person name="Santos A.J."/>
        </authorList>
    </citation>
    <scope>NUCLEOTIDE SEQUENCE</scope>
    <source>
        <tissue evidence="1">Shoot tissue taken approximately 20 cm above the soil surface</tissue>
    </source>
</reference>
<name>A0A0A9AVN6_ARUDO</name>
<evidence type="ECO:0000313" key="1">
    <source>
        <dbReference type="EMBL" id="JAD53943.1"/>
    </source>
</evidence>
<dbReference type="EMBL" id="GBRH01243952">
    <property type="protein sequence ID" value="JAD53943.1"/>
    <property type="molecule type" value="Transcribed_RNA"/>
</dbReference>
<organism evidence="1">
    <name type="scientific">Arundo donax</name>
    <name type="common">Giant reed</name>
    <name type="synonym">Donax arundinaceus</name>
    <dbReference type="NCBI Taxonomy" id="35708"/>
    <lineage>
        <taxon>Eukaryota</taxon>
        <taxon>Viridiplantae</taxon>
        <taxon>Streptophyta</taxon>
        <taxon>Embryophyta</taxon>
        <taxon>Tracheophyta</taxon>
        <taxon>Spermatophyta</taxon>
        <taxon>Magnoliopsida</taxon>
        <taxon>Liliopsida</taxon>
        <taxon>Poales</taxon>
        <taxon>Poaceae</taxon>
        <taxon>PACMAD clade</taxon>
        <taxon>Arundinoideae</taxon>
        <taxon>Arundineae</taxon>
        <taxon>Arundo</taxon>
    </lineage>
</organism>
<proteinExistence type="predicted"/>